<dbReference type="Pfam" id="PF00249">
    <property type="entry name" value="Myb_DNA-binding"/>
    <property type="match status" value="1"/>
</dbReference>
<evidence type="ECO:0000256" key="9">
    <source>
        <dbReference type="PROSITE-ProRule" id="PRU00042"/>
    </source>
</evidence>
<dbReference type="SMART" id="SM00717">
    <property type="entry name" value="SANT"/>
    <property type="match status" value="1"/>
</dbReference>
<dbReference type="PROSITE" id="PS00028">
    <property type="entry name" value="ZINC_FINGER_C2H2_1"/>
    <property type="match status" value="1"/>
</dbReference>
<reference evidence="15" key="1">
    <citation type="submission" date="2025-08" db="UniProtKB">
        <authorList>
            <consortium name="RefSeq"/>
        </authorList>
    </citation>
    <scope>IDENTIFICATION</scope>
</reference>
<feature type="compositionally biased region" description="Polar residues" evidence="10">
    <location>
        <begin position="122"/>
        <end position="132"/>
    </location>
</feature>
<dbReference type="FunFam" id="1.10.10.60:FF:000012">
    <property type="entry name" value="Metastasis-associated 1 family, member 3"/>
    <property type="match status" value="1"/>
</dbReference>
<evidence type="ECO:0000313" key="15">
    <source>
        <dbReference type="RefSeq" id="XP_042562119.1"/>
    </source>
</evidence>
<dbReference type="PROSITE" id="PS51293">
    <property type="entry name" value="SANT"/>
    <property type="match status" value="1"/>
</dbReference>
<evidence type="ECO:0000259" key="13">
    <source>
        <dbReference type="PROSITE" id="PS51293"/>
    </source>
</evidence>
<accession>A0A8M1KK10</accession>
<dbReference type="PROSITE" id="PS51156">
    <property type="entry name" value="ELM2"/>
    <property type="match status" value="1"/>
</dbReference>
<evidence type="ECO:0000256" key="5">
    <source>
        <dbReference type="ARBA" id="ARBA00023015"/>
    </source>
</evidence>
<comment type="subcellular location">
    <subcellularLocation>
        <location evidence="1">Nucleus</location>
    </subcellularLocation>
</comment>
<dbReference type="PANTHER" id="PTHR16089:SF23">
    <property type="entry name" value="ZINC FINGER PROTEIN 541"/>
    <property type="match status" value="1"/>
</dbReference>
<feature type="compositionally biased region" description="Polar residues" evidence="10">
    <location>
        <begin position="148"/>
        <end position="158"/>
    </location>
</feature>
<dbReference type="GO" id="GO:0005667">
    <property type="term" value="C:transcription regulator complex"/>
    <property type="evidence" value="ECO:0007669"/>
    <property type="project" value="TreeGrafter"/>
</dbReference>
<keyword evidence="8" id="KW-0539">Nucleus</keyword>
<dbReference type="InterPro" id="IPR013087">
    <property type="entry name" value="Znf_C2H2_type"/>
</dbReference>
<dbReference type="PANTHER" id="PTHR16089">
    <property type="entry name" value="REST COREPRESSOR COREST PROTEIN-RELATED"/>
    <property type="match status" value="1"/>
</dbReference>
<dbReference type="InterPro" id="IPR051066">
    <property type="entry name" value="Trans_reg/Corepressor"/>
</dbReference>
<dbReference type="InterPro" id="IPR001005">
    <property type="entry name" value="SANT/Myb"/>
</dbReference>
<feature type="domain" description="SANT" evidence="13">
    <location>
        <begin position="54"/>
        <end position="105"/>
    </location>
</feature>
<name>A0A8M1KK10_CLUHA</name>
<evidence type="ECO:0000256" key="2">
    <source>
        <dbReference type="ARBA" id="ARBA00022723"/>
    </source>
</evidence>
<sequence length="221" mass="25039">MCCSSVLPGGGTNTELALHCLHEVQGDVLAALDLLLVRGDYRSSSHALSDYHYTGSDFWCPQEKKLFRKAVVTVNKDFQRIQNMLQSKTVYQCVEYYYAMKKLKKFKQRTKGDKREGGGVDSTESPTGLDEQQISRRGVQRSLARQRPPQQLQTAADTSMEFTCEECGRGFEKVRSRSAHMKTHRHQERNCSMASSWPDRDKTQQGIHGRELAVTSESDSP</sequence>
<dbReference type="KEGG" id="char:122131389"/>
<keyword evidence="7" id="KW-0804">Transcription</keyword>
<dbReference type="GO" id="GO:0006357">
    <property type="term" value="P:regulation of transcription by RNA polymerase II"/>
    <property type="evidence" value="ECO:0007669"/>
    <property type="project" value="TreeGrafter"/>
</dbReference>
<dbReference type="PROSITE" id="PS50157">
    <property type="entry name" value="ZINC_FINGER_C2H2_2"/>
    <property type="match status" value="1"/>
</dbReference>
<dbReference type="GO" id="GO:0008270">
    <property type="term" value="F:zinc ion binding"/>
    <property type="evidence" value="ECO:0007669"/>
    <property type="project" value="UniProtKB-KW"/>
</dbReference>
<evidence type="ECO:0000256" key="8">
    <source>
        <dbReference type="ARBA" id="ARBA00023242"/>
    </source>
</evidence>
<evidence type="ECO:0000256" key="10">
    <source>
        <dbReference type="SAM" id="MobiDB-lite"/>
    </source>
</evidence>
<keyword evidence="14" id="KW-1185">Reference proteome</keyword>
<evidence type="ECO:0000256" key="6">
    <source>
        <dbReference type="ARBA" id="ARBA00023125"/>
    </source>
</evidence>
<evidence type="ECO:0000256" key="7">
    <source>
        <dbReference type="ARBA" id="ARBA00023163"/>
    </source>
</evidence>
<feature type="domain" description="C2H2-type" evidence="11">
    <location>
        <begin position="162"/>
        <end position="189"/>
    </location>
</feature>
<keyword evidence="5" id="KW-0805">Transcription regulation</keyword>
<keyword evidence="4" id="KW-0862">Zinc</keyword>
<dbReference type="InterPro" id="IPR000949">
    <property type="entry name" value="ELM2_dom"/>
</dbReference>
<protein>
    <submittedName>
        <fullName evidence="15">Zinc finger protein 541</fullName>
    </submittedName>
</protein>
<dbReference type="RefSeq" id="XP_042562119.1">
    <property type="nucleotide sequence ID" value="XM_042706185.1"/>
</dbReference>
<evidence type="ECO:0000259" key="11">
    <source>
        <dbReference type="PROSITE" id="PS50157"/>
    </source>
</evidence>
<dbReference type="AlphaFoldDB" id="A0A8M1KK10"/>
<feature type="domain" description="ELM2" evidence="12">
    <location>
        <begin position="1"/>
        <end position="39"/>
    </location>
</feature>
<dbReference type="Proteomes" id="UP000515152">
    <property type="component" value="Unplaced"/>
</dbReference>
<dbReference type="GO" id="GO:0003677">
    <property type="term" value="F:DNA binding"/>
    <property type="evidence" value="ECO:0007669"/>
    <property type="project" value="UniProtKB-KW"/>
</dbReference>
<feature type="compositionally biased region" description="Basic residues" evidence="10">
    <location>
        <begin position="178"/>
        <end position="187"/>
    </location>
</feature>
<keyword evidence="2" id="KW-0479">Metal-binding</keyword>
<dbReference type="GO" id="GO:0000118">
    <property type="term" value="C:histone deacetylase complex"/>
    <property type="evidence" value="ECO:0007669"/>
    <property type="project" value="TreeGrafter"/>
</dbReference>
<feature type="compositionally biased region" description="Basic and acidic residues" evidence="10">
    <location>
        <begin position="198"/>
        <end position="211"/>
    </location>
</feature>
<proteinExistence type="predicted"/>
<dbReference type="GeneID" id="122131389"/>
<keyword evidence="6" id="KW-0238">DNA-binding</keyword>
<evidence type="ECO:0000313" key="14">
    <source>
        <dbReference type="Proteomes" id="UP000515152"/>
    </source>
</evidence>
<gene>
    <name evidence="15" type="primary">LOC122131389</name>
</gene>
<dbReference type="InterPro" id="IPR017884">
    <property type="entry name" value="SANT_dom"/>
</dbReference>
<evidence type="ECO:0000256" key="4">
    <source>
        <dbReference type="ARBA" id="ARBA00022833"/>
    </source>
</evidence>
<evidence type="ECO:0000259" key="12">
    <source>
        <dbReference type="PROSITE" id="PS51156"/>
    </source>
</evidence>
<dbReference type="OrthoDB" id="10258692at2759"/>
<dbReference type="GO" id="GO:0003714">
    <property type="term" value="F:transcription corepressor activity"/>
    <property type="evidence" value="ECO:0007669"/>
    <property type="project" value="TreeGrafter"/>
</dbReference>
<evidence type="ECO:0000256" key="1">
    <source>
        <dbReference type="ARBA" id="ARBA00004123"/>
    </source>
</evidence>
<evidence type="ECO:0000256" key="3">
    <source>
        <dbReference type="ARBA" id="ARBA00022771"/>
    </source>
</evidence>
<feature type="region of interest" description="Disordered" evidence="10">
    <location>
        <begin position="108"/>
        <end position="158"/>
    </location>
</feature>
<organism evidence="14 15">
    <name type="scientific">Clupea harengus</name>
    <name type="common">Atlantic herring</name>
    <dbReference type="NCBI Taxonomy" id="7950"/>
    <lineage>
        <taxon>Eukaryota</taxon>
        <taxon>Metazoa</taxon>
        <taxon>Chordata</taxon>
        <taxon>Craniata</taxon>
        <taxon>Vertebrata</taxon>
        <taxon>Euteleostomi</taxon>
        <taxon>Actinopterygii</taxon>
        <taxon>Neopterygii</taxon>
        <taxon>Teleostei</taxon>
        <taxon>Clupei</taxon>
        <taxon>Clupeiformes</taxon>
        <taxon>Clupeoidei</taxon>
        <taxon>Clupeidae</taxon>
        <taxon>Clupea</taxon>
    </lineage>
</organism>
<feature type="region of interest" description="Disordered" evidence="10">
    <location>
        <begin position="178"/>
        <end position="221"/>
    </location>
</feature>
<keyword evidence="3 9" id="KW-0863">Zinc-finger</keyword>